<evidence type="ECO:0000256" key="16">
    <source>
        <dbReference type="ARBA" id="ARBA00023157"/>
    </source>
</evidence>
<keyword evidence="5" id="KW-0886">LTQ</keyword>
<evidence type="ECO:0000256" key="14">
    <source>
        <dbReference type="ARBA" id="ARBA00023008"/>
    </source>
</evidence>
<evidence type="ECO:0000313" key="24">
    <source>
        <dbReference type="EMBL" id="ESO87847.1"/>
    </source>
</evidence>
<feature type="signal peptide" evidence="22">
    <location>
        <begin position="1"/>
        <end position="26"/>
    </location>
</feature>
<evidence type="ECO:0000256" key="17">
    <source>
        <dbReference type="ARBA" id="ARBA00023170"/>
    </source>
</evidence>
<keyword evidence="13" id="KW-0560">Oxidoreductase</keyword>
<dbReference type="KEGG" id="lgi:LOTGIDRAFT_193984"/>
<keyword evidence="6" id="KW-0964">Secreted</keyword>
<dbReference type="SUPFAM" id="SSF56487">
    <property type="entry name" value="SRCR-like"/>
    <property type="match status" value="2"/>
</dbReference>
<dbReference type="CTD" id="20245054"/>
<dbReference type="InterPro" id="IPR001190">
    <property type="entry name" value="SRCR"/>
</dbReference>
<feature type="domain" description="SRCR" evidence="23">
    <location>
        <begin position="168"/>
        <end position="273"/>
    </location>
</feature>
<evidence type="ECO:0000256" key="11">
    <source>
        <dbReference type="ARBA" id="ARBA00022772"/>
    </source>
</evidence>
<dbReference type="EMBL" id="KB202823">
    <property type="protein sequence ID" value="ESO87847.1"/>
    <property type="molecule type" value="Genomic_DNA"/>
</dbReference>
<dbReference type="PRINTS" id="PR00258">
    <property type="entry name" value="SPERACTRCPTR"/>
</dbReference>
<keyword evidence="10" id="KW-0677">Repeat</keyword>
<dbReference type="PROSITE" id="PS50287">
    <property type="entry name" value="SRCR_2"/>
    <property type="match status" value="2"/>
</dbReference>
<evidence type="ECO:0000256" key="19">
    <source>
        <dbReference type="ARBA" id="ARBA00038869"/>
    </source>
</evidence>
<dbReference type="GO" id="GO:0005615">
    <property type="term" value="C:extracellular space"/>
    <property type="evidence" value="ECO:0007669"/>
    <property type="project" value="TreeGrafter"/>
</dbReference>
<dbReference type="PANTHER" id="PTHR45817">
    <property type="entry name" value="LYSYL OXIDASE-LIKE-RELATED"/>
    <property type="match status" value="1"/>
</dbReference>
<dbReference type="InterPro" id="IPR050912">
    <property type="entry name" value="LOX-like_protein"/>
</dbReference>
<dbReference type="OMA" id="HMCHMHF"/>
<dbReference type="InterPro" id="IPR036772">
    <property type="entry name" value="SRCR-like_dom_sf"/>
</dbReference>
<dbReference type="OrthoDB" id="547291at2759"/>
<keyword evidence="16 21" id="KW-1015">Disulfide bond</keyword>
<dbReference type="SMART" id="SM00202">
    <property type="entry name" value="SR"/>
    <property type="match status" value="2"/>
</dbReference>
<dbReference type="InterPro" id="IPR001695">
    <property type="entry name" value="Lysyl_oxidase"/>
</dbReference>
<gene>
    <name evidence="24" type="ORF">LOTGIDRAFT_193984</name>
</gene>
<dbReference type="GeneID" id="20245054"/>
<feature type="disulfide bond" evidence="21">
    <location>
        <begin position="240"/>
        <end position="250"/>
    </location>
</feature>
<evidence type="ECO:0000256" key="6">
    <source>
        <dbReference type="ARBA" id="ARBA00022525"/>
    </source>
</evidence>
<evidence type="ECO:0000256" key="21">
    <source>
        <dbReference type="PROSITE-ProRule" id="PRU00196"/>
    </source>
</evidence>
<protein>
    <recommendedName>
        <fullName evidence="19">protein-lysine 6-oxidase</fullName>
        <ecNumber evidence="19">1.4.3.13</ecNumber>
    </recommendedName>
</protein>
<reference evidence="24 25" key="1">
    <citation type="journal article" date="2013" name="Nature">
        <title>Insights into bilaterian evolution from three spiralian genomes.</title>
        <authorList>
            <person name="Simakov O."/>
            <person name="Marletaz F."/>
            <person name="Cho S.J."/>
            <person name="Edsinger-Gonzales E."/>
            <person name="Havlak P."/>
            <person name="Hellsten U."/>
            <person name="Kuo D.H."/>
            <person name="Larsson T."/>
            <person name="Lv J."/>
            <person name="Arendt D."/>
            <person name="Savage R."/>
            <person name="Osoegawa K."/>
            <person name="de Jong P."/>
            <person name="Grimwood J."/>
            <person name="Chapman J.A."/>
            <person name="Shapiro H."/>
            <person name="Aerts A."/>
            <person name="Otillar R.P."/>
            <person name="Terry A.Y."/>
            <person name="Boore J.L."/>
            <person name="Grigoriev I.V."/>
            <person name="Lindberg D.R."/>
            <person name="Seaver E.C."/>
            <person name="Weisblat D.A."/>
            <person name="Putnam N.H."/>
            <person name="Rokhsar D.S."/>
        </authorList>
    </citation>
    <scope>NUCLEOTIDE SEQUENCE [LARGE SCALE GENOMIC DNA]</scope>
</reference>
<dbReference type="EC" id="1.4.3.13" evidence="19"/>
<evidence type="ECO:0000256" key="15">
    <source>
        <dbReference type="ARBA" id="ARBA00023136"/>
    </source>
</evidence>
<evidence type="ECO:0000256" key="1">
    <source>
        <dbReference type="ARBA" id="ARBA00001935"/>
    </source>
</evidence>
<dbReference type="Pfam" id="PF00530">
    <property type="entry name" value="SRCR"/>
    <property type="match status" value="2"/>
</dbReference>
<comment type="subcellular location">
    <subcellularLocation>
        <location evidence="2">Membrane</location>
        <topology evidence="2">Single-pass membrane protein</topology>
    </subcellularLocation>
    <subcellularLocation>
        <location evidence="3">Secreted</location>
        <location evidence="3">Extracellular space</location>
    </subcellularLocation>
</comment>
<keyword evidence="14" id="KW-0186">Copper</keyword>
<comment type="similarity">
    <text evidence="4">Belongs to the lysyl oxidase family.</text>
</comment>
<keyword evidence="7" id="KW-0812">Transmembrane</keyword>
<evidence type="ECO:0000256" key="9">
    <source>
        <dbReference type="ARBA" id="ARBA00022729"/>
    </source>
</evidence>
<dbReference type="Proteomes" id="UP000030746">
    <property type="component" value="Unassembled WGS sequence"/>
</dbReference>
<dbReference type="HOGENOM" id="CLU_002555_3_0_1"/>
<evidence type="ECO:0000256" key="5">
    <source>
        <dbReference type="ARBA" id="ARBA00022477"/>
    </source>
</evidence>
<dbReference type="FunFam" id="3.10.250.10:FF:000007">
    <property type="entry name" value="Soluble scavenger receptor cysteine-rich domain-containing protein SSC5D"/>
    <property type="match status" value="1"/>
</dbReference>
<keyword evidence="25" id="KW-1185">Reference proteome</keyword>
<dbReference type="GO" id="GO:0004720">
    <property type="term" value="F:protein-lysine 6-oxidase activity"/>
    <property type="evidence" value="ECO:0007669"/>
    <property type="project" value="UniProtKB-EC"/>
</dbReference>
<feature type="disulfide bond" evidence="21">
    <location>
        <begin position="101"/>
        <end position="111"/>
    </location>
</feature>
<feature type="chain" id="PRO_5004716079" description="protein-lysine 6-oxidase" evidence="22">
    <location>
        <begin position="27"/>
        <end position="480"/>
    </location>
</feature>
<name>V3ZU23_LOTGI</name>
<evidence type="ECO:0000313" key="25">
    <source>
        <dbReference type="Proteomes" id="UP000030746"/>
    </source>
</evidence>
<evidence type="ECO:0000256" key="12">
    <source>
        <dbReference type="ARBA" id="ARBA00022989"/>
    </source>
</evidence>
<dbReference type="PROSITE" id="PS00926">
    <property type="entry name" value="LYSYL_OXIDASE"/>
    <property type="match status" value="1"/>
</dbReference>
<dbReference type="FunFam" id="3.10.250.10:FF:000016">
    <property type="entry name" value="Scavenger receptor cysteine-rich protein type 12"/>
    <property type="match status" value="1"/>
</dbReference>
<keyword evidence="9 22" id="KW-0732">Signal</keyword>
<evidence type="ECO:0000259" key="23">
    <source>
        <dbReference type="PROSITE" id="PS50287"/>
    </source>
</evidence>
<feature type="non-terminal residue" evidence="24">
    <location>
        <position position="480"/>
    </location>
</feature>
<evidence type="ECO:0000256" key="8">
    <source>
        <dbReference type="ARBA" id="ARBA00022723"/>
    </source>
</evidence>
<evidence type="ECO:0000256" key="7">
    <source>
        <dbReference type="ARBA" id="ARBA00022692"/>
    </source>
</evidence>
<comment type="cofactor">
    <cofactor evidence="1">
        <name>Cu cation</name>
        <dbReference type="ChEBI" id="CHEBI:23378"/>
    </cofactor>
</comment>
<dbReference type="Pfam" id="PF01186">
    <property type="entry name" value="Lysyl_oxidase"/>
    <property type="match status" value="1"/>
</dbReference>
<dbReference type="STRING" id="225164.V3ZU23"/>
<keyword evidence="18" id="KW-0325">Glycoprotein</keyword>
<evidence type="ECO:0000256" key="13">
    <source>
        <dbReference type="ARBA" id="ARBA00023002"/>
    </source>
</evidence>
<keyword evidence="11" id="KW-0801">TPQ</keyword>
<sequence length="480" mass="54575">MLNLNCETMLNVCVALLVFLAATVDGLREGQIRLVGGKNDNDGTVVIYHNRKWGSICDDEWDMRDARVTCQQLGFPGAKKAARRSEFGRGRRRMWMSRVRCSGFESQLRYCMFFGWGRIRHRCRGGWRSAGVVCLPKKNPGTDGTPIYSTTPTPATTTEALHNSGVQIRIRGGRYFWEGRLEVKRNPEETAWGTVCGKVWSIRETMVACRELGLDFGKQALQVNYFGGQNMDKIYNEVKCTGRESRLDECFRVETADSVSCAGKHLVAGIVCSKFLPDLIPSLHRLEESILLQDRPLYYLQCALEENCLSSSATTIRNSSKNWMGASRRLLKFSTVVHNRGVADFRPYRAKGQWEWHQCHMHYHSMEVFAHYDIIDEHGNRLAEGSKASFCLEDSRCENGITPKYDCTGFGDQGLSVNCSDNYMNDIDCQWIDITDIPVGKYIFKMEVNPKLLVAELDYDNNVAVCDLTYTMYNAFLQNC</sequence>
<evidence type="ECO:0000256" key="3">
    <source>
        <dbReference type="ARBA" id="ARBA00004239"/>
    </source>
</evidence>
<evidence type="ECO:0000256" key="18">
    <source>
        <dbReference type="ARBA" id="ARBA00023180"/>
    </source>
</evidence>
<keyword evidence="8" id="KW-0479">Metal-binding</keyword>
<organism evidence="24 25">
    <name type="scientific">Lottia gigantea</name>
    <name type="common">Giant owl limpet</name>
    <dbReference type="NCBI Taxonomy" id="225164"/>
    <lineage>
        <taxon>Eukaryota</taxon>
        <taxon>Metazoa</taxon>
        <taxon>Spiralia</taxon>
        <taxon>Lophotrochozoa</taxon>
        <taxon>Mollusca</taxon>
        <taxon>Gastropoda</taxon>
        <taxon>Patellogastropoda</taxon>
        <taxon>Lottioidea</taxon>
        <taxon>Lottiidae</taxon>
        <taxon>Lottia</taxon>
    </lineage>
</organism>
<evidence type="ECO:0000256" key="2">
    <source>
        <dbReference type="ARBA" id="ARBA00004167"/>
    </source>
</evidence>
<keyword evidence="15" id="KW-0472">Membrane</keyword>
<dbReference type="AlphaFoldDB" id="V3ZU23"/>
<dbReference type="RefSeq" id="XP_009061451.1">
    <property type="nucleotide sequence ID" value="XM_009063203.1"/>
</dbReference>
<feature type="domain" description="SRCR" evidence="23">
    <location>
        <begin position="32"/>
        <end position="135"/>
    </location>
</feature>
<dbReference type="GO" id="GO:0016020">
    <property type="term" value="C:membrane"/>
    <property type="evidence" value="ECO:0007669"/>
    <property type="project" value="UniProtKB-SubCell"/>
</dbReference>
<keyword evidence="17" id="KW-0675">Receptor</keyword>
<dbReference type="PANTHER" id="PTHR45817:SF4">
    <property type="entry name" value="LYSYL OXIDASE-LIKE-RELATED"/>
    <property type="match status" value="1"/>
</dbReference>
<dbReference type="InterPro" id="IPR019828">
    <property type="entry name" value="Lysyl_oxidase_CS"/>
</dbReference>
<proteinExistence type="inferred from homology"/>
<keyword evidence="12" id="KW-1133">Transmembrane helix</keyword>
<dbReference type="GO" id="GO:0005507">
    <property type="term" value="F:copper ion binding"/>
    <property type="evidence" value="ECO:0007669"/>
    <property type="project" value="InterPro"/>
</dbReference>
<evidence type="ECO:0000256" key="20">
    <source>
        <dbReference type="ARBA" id="ARBA00047861"/>
    </source>
</evidence>
<evidence type="ECO:0000256" key="4">
    <source>
        <dbReference type="ARBA" id="ARBA00007492"/>
    </source>
</evidence>
<dbReference type="Gene3D" id="3.10.250.10">
    <property type="entry name" value="SRCR-like domain"/>
    <property type="match status" value="2"/>
</dbReference>
<accession>V3ZU23</accession>
<dbReference type="PRINTS" id="PR00074">
    <property type="entry name" value="LYSYLOXIDASE"/>
</dbReference>
<comment type="catalytic activity">
    <reaction evidence="20">
        <text>L-lysyl-[protein] + O2 + H2O = (S)-2-amino-6-oxohexanoyl-[protein] + H2O2 + NH4(+)</text>
        <dbReference type="Rhea" id="RHEA:24544"/>
        <dbReference type="Rhea" id="RHEA-COMP:9752"/>
        <dbReference type="Rhea" id="RHEA-COMP:12448"/>
        <dbReference type="ChEBI" id="CHEBI:15377"/>
        <dbReference type="ChEBI" id="CHEBI:15379"/>
        <dbReference type="ChEBI" id="CHEBI:16240"/>
        <dbReference type="ChEBI" id="CHEBI:28938"/>
        <dbReference type="ChEBI" id="CHEBI:29969"/>
        <dbReference type="ChEBI" id="CHEBI:131803"/>
        <dbReference type="EC" id="1.4.3.13"/>
    </reaction>
</comment>
<comment type="caution">
    <text evidence="21">Lacks conserved residue(s) required for the propagation of feature annotation.</text>
</comment>
<evidence type="ECO:0000256" key="10">
    <source>
        <dbReference type="ARBA" id="ARBA00022737"/>
    </source>
</evidence>
<evidence type="ECO:0000256" key="22">
    <source>
        <dbReference type="SAM" id="SignalP"/>
    </source>
</evidence>